<dbReference type="InterPro" id="IPR006224">
    <property type="entry name" value="PsdUridine_synth_RluA-like_CS"/>
</dbReference>
<dbReference type="OrthoDB" id="9785808at2"/>
<gene>
    <name evidence="2" type="ORF">CR155_07240</name>
</gene>
<organism evidence="2 3">
    <name type="scientific">Pollutimonas nitritireducens</name>
    <dbReference type="NCBI Taxonomy" id="2045209"/>
    <lineage>
        <taxon>Bacteria</taxon>
        <taxon>Pseudomonadati</taxon>
        <taxon>Pseudomonadota</taxon>
        <taxon>Betaproteobacteria</taxon>
        <taxon>Burkholderiales</taxon>
        <taxon>Alcaligenaceae</taxon>
        <taxon>Pollutimonas</taxon>
    </lineage>
</organism>
<protein>
    <submittedName>
        <fullName evidence="2">Pseudouridine synthase</fullName>
    </submittedName>
</protein>
<dbReference type="InterPro" id="IPR050188">
    <property type="entry name" value="RluA_PseudoU_synthase"/>
</dbReference>
<keyword evidence="3" id="KW-1185">Reference proteome</keyword>
<evidence type="ECO:0000313" key="3">
    <source>
        <dbReference type="Proteomes" id="UP000234328"/>
    </source>
</evidence>
<dbReference type="Gene3D" id="3.30.2350.10">
    <property type="entry name" value="Pseudouridine synthase"/>
    <property type="match status" value="1"/>
</dbReference>
<dbReference type="GO" id="GO:0003723">
    <property type="term" value="F:RNA binding"/>
    <property type="evidence" value="ECO:0007669"/>
    <property type="project" value="InterPro"/>
</dbReference>
<dbReference type="GO" id="GO:0140098">
    <property type="term" value="F:catalytic activity, acting on RNA"/>
    <property type="evidence" value="ECO:0007669"/>
    <property type="project" value="UniProtKB-ARBA"/>
</dbReference>
<dbReference type="GO" id="GO:0009982">
    <property type="term" value="F:pseudouridine synthase activity"/>
    <property type="evidence" value="ECO:0007669"/>
    <property type="project" value="InterPro"/>
</dbReference>
<dbReference type="Proteomes" id="UP000234328">
    <property type="component" value="Unassembled WGS sequence"/>
</dbReference>
<dbReference type="InterPro" id="IPR020103">
    <property type="entry name" value="PsdUridine_synth_cat_dom_sf"/>
</dbReference>
<dbReference type="Pfam" id="PF00849">
    <property type="entry name" value="PseudoU_synth_2"/>
    <property type="match status" value="1"/>
</dbReference>
<evidence type="ECO:0000313" key="2">
    <source>
        <dbReference type="EMBL" id="PLC54558.1"/>
    </source>
</evidence>
<accession>A0A2N4UHT1</accession>
<reference evidence="2 3" key="1">
    <citation type="submission" date="2017-10" db="EMBL/GenBank/DDBJ databases">
        <title>Two draft genome sequences of Pusillimonas sp. strains isolated from a nitrate- and radionuclide-contaminated groundwater in Russia.</title>
        <authorList>
            <person name="Grouzdev D.S."/>
            <person name="Tourova T.P."/>
            <person name="Goeva M.A."/>
            <person name="Babich T.L."/>
            <person name="Sokolova D.S."/>
            <person name="Abdullin R."/>
            <person name="Poltaraus A.B."/>
            <person name="Toshchakov S.V."/>
            <person name="Nazina T.N."/>
        </authorList>
    </citation>
    <scope>NUCLEOTIDE SEQUENCE [LARGE SCALE GENOMIC DNA]</scope>
    <source>
        <strain evidence="2 3">JR1/69-2-13</strain>
    </source>
</reference>
<comment type="caution">
    <text evidence="2">The sequence shown here is derived from an EMBL/GenBank/DDBJ whole genome shotgun (WGS) entry which is preliminary data.</text>
</comment>
<dbReference type="AlphaFoldDB" id="A0A2N4UHT1"/>
<dbReference type="RefSeq" id="WP_102069327.1">
    <property type="nucleotide sequence ID" value="NZ_PDNV01000004.1"/>
</dbReference>
<proteinExistence type="predicted"/>
<evidence type="ECO:0000259" key="1">
    <source>
        <dbReference type="Pfam" id="PF00849"/>
    </source>
</evidence>
<dbReference type="PROSITE" id="PS01129">
    <property type="entry name" value="PSI_RLU"/>
    <property type="match status" value="1"/>
</dbReference>
<sequence>MTSKRRGETTRDAPLPVRFGVAPSRVHLPRGTWPTLLDFLLERFKHIPADILRARLERGDIVDQDGTVQTLASPYRALRWLWYYREVPDEESVPFDLPVLFRDDFLVVADKPHFLASTPGGRYLQETALIRLRSQLDLPLLSPLHRLDRDTAGVLLFSTDPQFRGAYQSLFQHREVQKVYEAVAPLRDDLDLPMVYRSRLEPRASHFTMHETPGAANSETHIELIGNIARREGLGHYRLRPHTGRKHQLRVHMSALGIPICNDGFYPELQAYADAGDFSSPLQLIARTIEFKDPYSGGLRRFESLRRLAYQEEPGVA</sequence>
<dbReference type="EMBL" id="PDNV01000004">
    <property type="protein sequence ID" value="PLC54558.1"/>
    <property type="molecule type" value="Genomic_DNA"/>
</dbReference>
<feature type="domain" description="Pseudouridine synthase RsuA/RluA-like" evidence="1">
    <location>
        <begin position="106"/>
        <end position="255"/>
    </location>
</feature>
<dbReference type="PANTHER" id="PTHR21600">
    <property type="entry name" value="MITOCHONDRIAL RNA PSEUDOURIDINE SYNTHASE"/>
    <property type="match status" value="1"/>
</dbReference>
<dbReference type="InterPro" id="IPR006145">
    <property type="entry name" value="PsdUridine_synth_RsuA/RluA"/>
</dbReference>
<dbReference type="SUPFAM" id="SSF55120">
    <property type="entry name" value="Pseudouridine synthase"/>
    <property type="match status" value="1"/>
</dbReference>
<dbReference type="GO" id="GO:0000455">
    <property type="term" value="P:enzyme-directed rRNA pseudouridine synthesis"/>
    <property type="evidence" value="ECO:0007669"/>
    <property type="project" value="TreeGrafter"/>
</dbReference>
<name>A0A2N4UHT1_9BURK</name>
<dbReference type="PANTHER" id="PTHR21600:SF84">
    <property type="entry name" value="PSEUDOURIDINE SYNTHASE RSUA_RLUA-LIKE DOMAIN-CONTAINING PROTEIN"/>
    <property type="match status" value="1"/>
</dbReference>